<name>A0ABD3A5I5_9GENT</name>
<keyword evidence="2" id="KW-1185">Reference proteome</keyword>
<accession>A0ABD3A5I5</accession>
<evidence type="ECO:0000313" key="2">
    <source>
        <dbReference type="Proteomes" id="UP001630127"/>
    </source>
</evidence>
<dbReference type="Proteomes" id="UP001630127">
    <property type="component" value="Unassembled WGS sequence"/>
</dbReference>
<evidence type="ECO:0000313" key="1">
    <source>
        <dbReference type="EMBL" id="KAL3526977.1"/>
    </source>
</evidence>
<gene>
    <name evidence="1" type="ORF">ACH5RR_011633</name>
</gene>
<sequence length="109" mass="11868">MWLGQQPLQVQGGGTDTWVLGVCCGGAGGVARWGSGLLLSPHEGPPHHGSSGYRGLSLGFQFHPNLIFLCLNNNNKMEYILVTWLCQKCACYDVMLFSCTSLLEMCCEL</sequence>
<proteinExistence type="predicted"/>
<comment type="caution">
    <text evidence="1">The sequence shown here is derived from an EMBL/GenBank/DDBJ whole genome shotgun (WGS) entry which is preliminary data.</text>
</comment>
<reference evidence="1 2" key="1">
    <citation type="submission" date="2024-11" db="EMBL/GenBank/DDBJ databases">
        <title>A near-complete genome assembly of Cinchona calisaya.</title>
        <authorList>
            <person name="Lian D.C."/>
            <person name="Zhao X.W."/>
            <person name="Wei L."/>
        </authorList>
    </citation>
    <scope>NUCLEOTIDE SEQUENCE [LARGE SCALE GENOMIC DNA]</scope>
    <source>
        <tissue evidence="1">Nenye</tissue>
    </source>
</reference>
<organism evidence="1 2">
    <name type="scientific">Cinchona calisaya</name>
    <dbReference type="NCBI Taxonomy" id="153742"/>
    <lineage>
        <taxon>Eukaryota</taxon>
        <taxon>Viridiplantae</taxon>
        <taxon>Streptophyta</taxon>
        <taxon>Embryophyta</taxon>
        <taxon>Tracheophyta</taxon>
        <taxon>Spermatophyta</taxon>
        <taxon>Magnoliopsida</taxon>
        <taxon>eudicotyledons</taxon>
        <taxon>Gunneridae</taxon>
        <taxon>Pentapetalae</taxon>
        <taxon>asterids</taxon>
        <taxon>lamiids</taxon>
        <taxon>Gentianales</taxon>
        <taxon>Rubiaceae</taxon>
        <taxon>Cinchonoideae</taxon>
        <taxon>Cinchoneae</taxon>
        <taxon>Cinchona</taxon>
    </lineage>
</organism>
<protein>
    <submittedName>
        <fullName evidence="1">Uncharacterized protein</fullName>
    </submittedName>
</protein>
<dbReference type="AlphaFoldDB" id="A0ABD3A5I5"/>
<dbReference type="EMBL" id="JBJUIK010000005">
    <property type="protein sequence ID" value="KAL3526977.1"/>
    <property type="molecule type" value="Genomic_DNA"/>
</dbReference>